<dbReference type="Pfam" id="PF14559">
    <property type="entry name" value="TPR_19"/>
    <property type="match status" value="1"/>
</dbReference>
<comment type="caution">
    <text evidence="4">The sequence shown here is derived from an EMBL/GenBank/DDBJ whole genome shotgun (WGS) entry which is preliminary data.</text>
</comment>
<dbReference type="SUPFAM" id="SSF48452">
    <property type="entry name" value="TPR-like"/>
    <property type="match status" value="2"/>
</dbReference>
<dbReference type="Gene3D" id="1.25.40.10">
    <property type="entry name" value="Tetratricopeptide repeat domain"/>
    <property type="match status" value="2"/>
</dbReference>
<dbReference type="Proteomes" id="UP000607559">
    <property type="component" value="Unassembled WGS sequence"/>
</dbReference>
<evidence type="ECO:0000256" key="1">
    <source>
        <dbReference type="ARBA" id="ARBA00022737"/>
    </source>
</evidence>
<protein>
    <recommendedName>
        <fullName evidence="6">Tetratricopeptide repeat protein</fullName>
    </recommendedName>
</protein>
<gene>
    <name evidence="4" type="ORF">GCM10011511_13070</name>
</gene>
<dbReference type="PANTHER" id="PTHR44943:SF8">
    <property type="entry name" value="TPR REPEAT-CONTAINING PROTEIN MJ0263"/>
    <property type="match status" value="1"/>
</dbReference>
<keyword evidence="2 3" id="KW-0802">TPR repeat</keyword>
<dbReference type="PROSITE" id="PS50005">
    <property type="entry name" value="TPR"/>
    <property type="match status" value="2"/>
</dbReference>
<keyword evidence="1" id="KW-0677">Repeat</keyword>
<keyword evidence="5" id="KW-1185">Reference proteome</keyword>
<organism evidence="4 5">
    <name type="scientific">Puia dinghuensis</name>
    <dbReference type="NCBI Taxonomy" id="1792502"/>
    <lineage>
        <taxon>Bacteria</taxon>
        <taxon>Pseudomonadati</taxon>
        <taxon>Bacteroidota</taxon>
        <taxon>Chitinophagia</taxon>
        <taxon>Chitinophagales</taxon>
        <taxon>Chitinophagaceae</taxon>
        <taxon>Puia</taxon>
    </lineage>
</organism>
<sequence>MTDSLTRAKDDEAAGLYFRRGELLAHNNLHELAAEDYRHSWELHPDEATGFRYASTLSIIGQTDRAIQLLKACEQKFPDNPSFPSMLGDLYEQSGKMKEALDIYDGLLSKDTGNFEAWYEKGLLLEKNRDTARALLALSKAYGLQPVNTYGLELAHLFAENRNPAALSICDGILRKDSTHELLDPLFIKGIYYSNITQYKKAIVQFDSCISRDWKFTDAYLEKGIALFEQKQLDSAMSTFFMTIKVSNTYPDGYFWVGRCYEATGHKDQAILYYRQALALDRDFTEAADRIKKLQ</sequence>
<dbReference type="AlphaFoldDB" id="A0A8J2UAQ5"/>
<name>A0A8J2UAQ5_9BACT</name>
<dbReference type="InterPro" id="IPR019734">
    <property type="entry name" value="TPR_rpt"/>
</dbReference>
<evidence type="ECO:0000256" key="2">
    <source>
        <dbReference type="ARBA" id="ARBA00022803"/>
    </source>
</evidence>
<proteinExistence type="predicted"/>
<feature type="repeat" description="TPR" evidence="3">
    <location>
        <begin position="115"/>
        <end position="148"/>
    </location>
</feature>
<evidence type="ECO:0000256" key="3">
    <source>
        <dbReference type="PROSITE-ProRule" id="PRU00339"/>
    </source>
</evidence>
<dbReference type="PANTHER" id="PTHR44943">
    <property type="entry name" value="CELLULOSE SYNTHASE OPERON PROTEIN C"/>
    <property type="match status" value="1"/>
</dbReference>
<reference evidence="4" key="1">
    <citation type="journal article" date="2014" name="Int. J. Syst. Evol. Microbiol.">
        <title>Complete genome sequence of Corynebacterium casei LMG S-19264T (=DSM 44701T), isolated from a smear-ripened cheese.</title>
        <authorList>
            <consortium name="US DOE Joint Genome Institute (JGI-PGF)"/>
            <person name="Walter F."/>
            <person name="Albersmeier A."/>
            <person name="Kalinowski J."/>
            <person name="Ruckert C."/>
        </authorList>
    </citation>
    <scope>NUCLEOTIDE SEQUENCE</scope>
    <source>
        <strain evidence="4">CGMCC 1.15448</strain>
    </source>
</reference>
<reference evidence="4" key="2">
    <citation type="submission" date="2020-09" db="EMBL/GenBank/DDBJ databases">
        <authorList>
            <person name="Sun Q."/>
            <person name="Zhou Y."/>
        </authorList>
    </citation>
    <scope>NUCLEOTIDE SEQUENCE</scope>
    <source>
        <strain evidence="4">CGMCC 1.15448</strain>
    </source>
</reference>
<dbReference type="InterPro" id="IPR013105">
    <property type="entry name" value="TPR_2"/>
</dbReference>
<dbReference type="EMBL" id="BMJC01000001">
    <property type="protein sequence ID" value="GGA91134.1"/>
    <property type="molecule type" value="Genomic_DNA"/>
</dbReference>
<dbReference type="SMART" id="SM00028">
    <property type="entry name" value="TPR"/>
    <property type="match status" value="6"/>
</dbReference>
<evidence type="ECO:0008006" key="6">
    <source>
        <dbReference type="Google" id="ProtNLM"/>
    </source>
</evidence>
<dbReference type="InterPro" id="IPR051685">
    <property type="entry name" value="Ycf3/AcsC/BcsC/TPR_MFPF"/>
</dbReference>
<evidence type="ECO:0000313" key="4">
    <source>
        <dbReference type="EMBL" id="GGA91134.1"/>
    </source>
</evidence>
<dbReference type="InterPro" id="IPR011990">
    <property type="entry name" value="TPR-like_helical_dom_sf"/>
</dbReference>
<evidence type="ECO:0000313" key="5">
    <source>
        <dbReference type="Proteomes" id="UP000607559"/>
    </source>
</evidence>
<accession>A0A8J2UAQ5</accession>
<dbReference type="Pfam" id="PF07719">
    <property type="entry name" value="TPR_2"/>
    <property type="match status" value="1"/>
</dbReference>
<feature type="repeat" description="TPR" evidence="3">
    <location>
        <begin position="251"/>
        <end position="284"/>
    </location>
</feature>